<comment type="similarity">
    <text evidence="2 10">Belongs to the YscJ lipoprotein family.</text>
</comment>
<evidence type="ECO:0000256" key="6">
    <source>
        <dbReference type="ARBA" id="ARBA00023136"/>
    </source>
</evidence>
<dbReference type="PANTHER" id="PTHR30046:SF3">
    <property type="entry name" value="SECRETION SYSTEM APPARATUS LIPOPROTEIN SSAJ"/>
    <property type="match status" value="1"/>
</dbReference>
<dbReference type="PANTHER" id="PTHR30046">
    <property type="entry name" value="FLAGELLAR M-RING PROTEIN"/>
    <property type="match status" value="1"/>
</dbReference>
<keyword evidence="8 10" id="KW-0998">Cell outer membrane</keyword>
<gene>
    <name evidence="12" type="primary">sctJ</name>
    <name evidence="12" type="ORF">N4G40_13940</name>
</gene>
<keyword evidence="5" id="KW-0653">Protein transport</keyword>
<evidence type="ECO:0000313" key="13">
    <source>
        <dbReference type="Proteomes" id="UP001288620"/>
    </source>
</evidence>
<feature type="transmembrane region" description="Helical" evidence="10">
    <location>
        <begin position="208"/>
        <end position="230"/>
    </location>
</feature>
<dbReference type="Proteomes" id="UP001288620">
    <property type="component" value="Unassembled WGS sequence"/>
</dbReference>
<keyword evidence="10" id="KW-1133">Transmembrane helix</keyword>
<dbReference type="Gene3D" id="3.30.70.1530">
    <property type="entry name" value="Hypothetical protein rpa1041"/>
    <property type="match status" value="1"/>
</dbReference>
<evidence type="ECO:0000256" key="5">
    <source>
        <dbReference type="ARBA" id="ARBA00022927"/>
    </source>
</evidence>
<dbReference type="InterPro" id="IPR043427">
    <property type="entry name" value="YscJ/FliF"/>
</dbReference>
<dbReference type="NCBIfam" id="TIGR02544">
    <property type="entry name" value="III_secr_YscJ"/>
    <property type="match status" value="1"/>
</dbReference>
<keyword evidence="13" id="KW-1185">Reference proteome</keyword>
<dbReference type="PRINTS" id="PR01338">
    <property type="entry name" value="TYPE3OMKPROT"/>
</dbReference>
<name>A0ABU5LHE0_9GAMM</name>
<evidence type="ECO:0000313" key="12">
    <source>
        <dbReference type="EMBL" id="MDZ7279361.1"/>
    </source>
</evidence>
<accession>A0ABU5LHE0</accession>
<sequence length="251" mass="27808">MKWTHIILLGVCLLTGCKQEALLTGLDQMQANEIVALLQKNNIQAIKKEQAKTGISVTVSPEDFASAVDLMAHYNLPSRPRVDISELFPADALISSPRAEVARIYSGIEQRLEQTLNQLKGVVTSRVHVSYDMNNTETDKNRFPVHLSALLRINHEADNATNVIADVKRLLKNSFSNTEYENISVVLTPVEPAVQWIPGKVTTHTSTLLPWIIAGSVLLLLMLMAVGLYVKRDGLIRKEQQEIVSNESGSN</sequence>
<organism evidence="12 13">
    <name type="scientific">Pantoea eucrina</name>
    <dbReference type="NCBI Taxonomy" id="472693"/>
    <lineage>
        <taxon>Bacteria</taxon>
        <taxon>Pseudomonadati</taxon>
        <taxon>Pseudomonadota</taxon>
        <taxon>Gammaproteobacteria</taxon>
        <taxon>Enterobacterales</taxon>
        <taxon>Erwiniaceae</taxon>
        <taxon>Pantoea</taxon>
    </lineage>
</organism>
<keyword evidence="4 10" id="KW-0732">Signal</keyword>
<keyword evidence="9 10" id="KW-0449">Lipoprotein</keyword>
<reference evidence="13" key="1">
    <citation type="submission" date="2023-07" db="EMBL/GenBank/DDBJ databases">
        <title>Structural and functional analysis of rice phyllospheric bacteria for their antimicrobial properties and defense elicitation against blast disease.</title>
        <authorList>
            <person name="Sahu K.P."/>
            <person name="Asharani P."/>
            <person name="Kumar M."/>
            <person name="Reddy B."/>
            <person name="Kumar A."/>
        </authorList>
    </citation>
    <scope>NUCLEOTIDE SEQUENCE [LARGE SCALE GENOMIC DNA]</scope>
    <source>
        <strain evidence="13">OsEp_Plm_30P10</strain>
    </source>
</reference>
<evidence type="ECO:0000256" key="1">
    <source>
        <dbReference type="ARBA" id="ARBA00004459"/>
    </source>
</evidence>
<comment type="caution">
    <text evidence="12">The sequence shown here is derived from an EMBL/GenBank/DDBJ whole genome shotgun (WGS) entry which is preliminary data.</text>
</comment>
<dbReference type="InterPro" id="IPR045851">
    <property type="entry name" value="AMP-bd_C_sf"/>
</dbReference>
<keyword evidence="6 10" id="KW-0472">Membrane</keyword>
<evidence type="ECO:0000256" key="8">
    <source>
        <dbReference type="ARBA" id="ARBA00023237"/>
    </source>
</evidence>
<evidence type="ECO:0000259" key="11">
    <source>
        <dbReference type="Pfam" id="PF01514"/>
    </source>
</evidence>
<keyword evidence="10" id="KW-0812">Transmembrane</keyword>
<protein>
    <recommendedName>
        <fullName evidence="10">Lipoprotein</fullName>
    </recommendedName>
</protein>
<dbReference type="Pfam" id="PF01514">
    <property type="entry name" value="YscJ_FliF"/>
    <property type="match status" value="1"/>
</dbReference>
<dbReference type="PROSITE" id="PS51257">
    <property type="entry name" value="PROKAR_LIPOPROTEIN"/>
    <property type="match status" value="1"/>
</dbReference>
<dbReference type="EMBL" id="JAOBTT010000001">
    <property type="protein sequence ID" value="MDZ7279361.1"/>
    <property type="molecule type" value="Genomic_DNA"/>
</dbReference>
<dbReference type="InterPro" id="IPR006182">
    <property type="entry name" value="FliF_N_dom"/>
</dbReference>
<evidence type="ECO:0000256" key="2">
    <source>
        <dbReference type="ARBA" id="ARBA00009509"/>
    </source>
</evidence>
<evidence type="ECO:0000256" key="4">
    <source>
        <dbReference type="ARBA" id="ARBA00022729"/>
    </source>
</evidence>
<evidence type="ECO:0000256" key="7">
    <source>
        <dbReference type="ARBA" id="ARBA00023139"/>
    </source>
</evidence>
<dbReference type="InterPro" id="IPR003282">
    <property type="entry name" value="T3SS_SctJ"/>
</dbReference>
<evidence type="ECO:0000256" key="9">
    <source>
        <dbReference type="ARBA" id="ARBA00023288"/>
    </source>
</evidence>
<dbReference type="Gene3D" id="3.30.300.30">
    <property type="match status" value="1"/>
</dbReference>
<keyword evidence="7 10" id="KW-0564">Palmitate</keyword>
<comment type="subcellular location">
    <subcellularLocation>
        <location evidence="1">Cell outer membrane</location>
        <topology evidence="1">Lipid-anchor</topology>
    </subcellularLocation>
</comment>
<keyword evidence="3" id="KW-0813">Transport</keyword>
<dbReference type="RefSeq" id="WP_322543218.1">
    <property type="nucleotide sequence ID" value="NZ_JAOBTT010000001.1"/>
</dbReference>
<feature type="domain" description="Flagellar M-ring N-terminal" evidence="11">
    <location>
        <begin position="18"/>
        <end position="186"/>
    </location>
</feature>
<proteinExistence type="inferred from homology"/>
<evidence type="ECO:0000256" key="10">
    <source>
        <dbReference type="RuleBase" id="RU364102"/>
    </source>
</evidence>
<evidence type="ECO:0000256" key="3">
    <source>
        <dbReference type="ARBA" id="ARBA00022448"/>
    </source>
</evidence>